<evidence type="ECO:0000256" key="1">
    <source>
        <dbReference type="SAM" id="MobiDB-lite"/>
    </source>
</evidence>
<dbReference type="Gene3D" id="1.20.1260.10">
    <property type="match status" value="1"/>
</dbReference>
<comment type="caution">
    <text evidence="3">The sequence shown here is derived from an EMBL/GenBank/DDBJ whole genome shotgun (WGS) entry which is preliminary data.</text>
</comment>
<dbReference type="AlphaFoldDB" id="A0A7W3T5X1"/>
<name>A0A7W3T5X1_9ACTN</name>
<evidence type="ECO:0000313" key="3">
    <source>
        <dbReference type="EMBL" id="MBB0231236.1"/>
    </source>
</evidence>
<dbReference type="PANTHER" id="PTHR38593">
    <property type="entry name" value="BLR2558 PROTEIN"/>
    <property type="match status" value="1"/>
</dbReference>
<keyword evidence="4" id="KW-1185">Reference proteome</keyword>
<dbReference type="InterPro" id="IPR025419">
    <property type="entry name" value="DUF4142"/>
</dbReference>
<dbReference type="Proteomes" id="UP000530234">
    <property type="component" value="Unassembled WGS sequence"/>
</dbReference>
<dbReference type="Pfam" id="PF13628">
    <property type="entry name" value="DUF4142"/>
    <property type="match status" value="1"/>
</dbReference>
<sequence length="215" mass="22689">MRILPNGPTIGGGATRTDGAPAYLPHRRTHMKRTRLVAVAVTTLAVVGTSTGTALADDTATDAGYLQQSRQGNLTEILAGEDALANSGDECVRHVGEVLIRDHTLLDADVTALADARGVDLPDAPSPEQQRTLEEVSALAGTAEYETAWLLAQEEAHLDTLDLIDTQVEYGTDEEITAAALSARPIVEMHLEMVRGGVCRAEVDPASVPAGFGPR</sequence>
<organism evidence="3 4">
    <name type="scientific">Streptomyces calidiresistens</name>
    <dbReference type="NCBI Taxonomy" id="1485586"/>
    <lineage>
        <taxon>Bacteria</taxon>
        <taxon>Bacillati</taxon>
        <taxon>Actinomycetota</taxon>
        <taxon>Actinomycetes</taxon>
        <taxon>Kitasatosporales</taxon>
        <taxon>Streptomycetaceae</taxon>
        <taxon>Streptomyces</taxon>
    </lineage>
</organism>
<proteinExistence type="predicted"/>
<evidence type="ECO:0000313" key="4">
    <source>
        <dbReference type="Proteomes" id="UP000530234"/>
    </source>
</evidence>
<feature type="domain" description="DUF4142" evidence="2">
    <location>
        <begin position="61"/>
        <end position="195"/>
    </location>
</feature>
<protein>
    <submittedName>
        <fullName evidence="3">DUF4142 domain-containing protein</fullName>
    </submittedName>
</protein>
<gene>
    <name evidence="3" type="ORF">FOE67_17410</name>
</gene>
<evidence type="ECO:0000259" key="2">
    <source>
        <dbReference type="Pfam" id="PF13628"/>
    </source>
</evidence>
<dbReference type="InterPro" id="IPR012347">
    <property type="entry name" value="Ferritin-like"/>
</dbReference>
<feature type="region of interest" description="Disordered" evidence="1">
    <location>
        <begin position="1"/>
        <end position="20"/>
    </location>
</feature>
<reference evidence="4" key="1">
    <citation type="submission" date="2019-10" db="EMBL/GenBank/DDBJ databases">
        <title>Streptomyces sp. nov., a novel actinobacterium isolated from alkaline environment.</title>
        <authorList>
            <person name="Golinska P."/>
        </authorList>
    </citation>
    <scope>NUCLEOTIDE SEQUENCE [LARGE SCALE GENOMIC DNA]</scope>
    <source>
        <strain evidence="4">DSM 42108</strain>
    </source>
</reference>
<dbReference type="EMBL" id="VKHS01000463">
    <property type="protein sequence ID" value="MBB0231236.1"/>
    <property type="molecule type" value="Genomic_DNA"/>
</dbReference>
<accession>A0A7W3T5X1</accession>
<dbReference type="PANTHER" id="PTHR38593:SF1">
    <property type="entry name" value="BLR2558 PROTEIN"/>
    <property type="match status" value="1"/>
</dbReference>